<dbReference type="Proteomes" id="UP000886014">
    <property type="component" value="Unassembled WGS sequence"/>
</dbReference>
<feature type="non-terminal residue" evidence="3">
    <location>
        <position position="1"/>
    </location>
</feature>
<comment type="caution">
    <text evidence="3">The sequence shown here is derived from an EMBL/GenBank/DDBJ whole genome shotgun (WGS) entry which is preliminary data.</text>
</comment>
<evidence type="ECO:0000313" key="3">
    <source>
        <dbReference type="EMBL" id="HHF58441.1"/>
    </source>
</evidence>
<dbReference type="AlphaFoldDB" id="A0A7C5I536"/>
<dbReference type="EMBL" id="DRTV01000237">
    <property type="protein sequence ID" value="HHF58441.1"/>
    <property type="molecule type" value="Genomic_DNA"/>
</dbReference>
<dbReference type="GO" id="GO:0009253">
    <property type="term" value="P:peptidoglycan catabolic process"/>
    <property type="evidence" value="ECO:0007669"/>
    <property type="project" value="InterPro"/>
</dbReference>
<dbReference type="InterPro" id="IPR050695">
    <property type="entry name" value="N-acetylmuramoyl_amidase_3"/>
</dbReference>
<dbReference type="PANTHER" id="PTHR30404">
    <property type="entry name" value="N-ACETYLMURAMOYL-L-ALANINE AMIDASE"/>
    <property type="match status" value="1"/>
</dbReference>
<organism evidence="3">
    <name type="scientific">candidate division WOR-3 bacterium</name>
    <dbReference type="NCBI Taxonomy" id="2052148"/>
    <lineage>
        <taxon>Bacteria</taxon>
        <taxon>Bacteria division WOR-3</taxon>
    </lineage>
</organism>
<protein>
    <submittedName>
        <fullName evidence="3">N-acetylmuramoyl-L-alanine amidase</fullName>
    </submittedName>
</protein>
<dbReference type="InterPro" id="IPR002508">
    <property type="entry name" value="MurNAc-LAA_cat"/>
</dbReference>
<dbReference type="FunFam" id="3.40.630.40:FF:000005">
    <property type="entry name" value="N-acetylmuramoyl-L-alanine amidase (AmiA)"/>
    <property type="match status" value="1"/>
</dbReference>
<keyword evidence="1" id="KW-0378">Hydrolase</keyword>
<evidence type="ECO:0000256" key="1">
    <source>
        <dbReference type="ARBA" id="ARBA00022801"/>
    </source>
</evidence>
<dbReference type="CDD" id="cd02696">
    <property type="entry name" value="MurNAc-LAA"/>
    <property type="match status" value="1"/>
</dbReference>
<proteinExistence type="predicted"/>
<sequence length="290" mass="33236">YSGLATKRGAGKAVRRIVTRHTSSGARITVELNPYVEYKVEEKPGSILLIFSVKEVAEEKYQRKIHVIVIDPGHGGKDPGAIAHGVKEKDIVLKIAKKLKKKLEKAGFKVYLTRDRDVFVPLMKRAEFANKVKCDLFISLHCNYSKGARARGIETYFLSQARTKWERAVAAFENSVIKYEIEEDQDTMDILKMILGDMAQYEFLKESQDLAFFIQESMVRRTKRIDRGVKQAGFYVLRGVYAPSVLIETAFLSNKSERKLLRDEKFLDRVAEGIKEGIVKFKVRYERGKF</sequence>
<dbReference type="SMART" id="SM00646">
    <property type="entry name" value="Ami_3"/>
    <property type="match status" value="1"/>
</dbReference>
<name>A0A7C5I536_UNCW3</name>
<dbReference type="SUPFAM" id="SSF53187">
    <property type="entry name" value="Zn-dependent exopeptidases"/>
    <property type="match status" value="1"/>
</dbReference>
<evidence type="ECO:0000259" key="2">
    <source>
        <dbReference type="SMART" id="SM00646"/>
    </source>
</evidence>
<gene>
    <name evidence="3" type="ORF">ENL41_03350</name>
</gene>
<dbReference type="GO" id="GO:0030288">
    <property type="term" value="C:outer membrane-bounded periplasmic space"/>
    <property type="evidence" value="ECO:0007669"/>
    <property type="project" value="TreeGrafter"/>
</dbReference>
<dbReference type="Pfam" id="PF01520">
    <property type="entry name" value="Amidase_3"/>
    <property type="match status" value="1"/>
</dbReference>
<dbReference type="PANTHER" id="PTHR30404:SF0">
    <property type="entry name" value="N-ACETYLMURAMOYL-L-ALANINE AMIDASE AMIC"/>
    <property type="match status" value="1"/>
</dbReference>
<feature type="domain" description="MurNAc-LAA" evidence="2">
    <location>
        <begin position="126"/>
        <end position="279"/>
    </location>
</feature>
<dbReference type="Gene3D" id="3.40.630.40">
    <property type="entry name" value="Zn-dependent exopeptidases"/>
    <property type="match status" value="1"/>
</dbReference>
<accession>A0A7C5I536</accession>
<reference evidence="3" key="1">
    <citation type="journal article" date="2020" name="mSystems">
        <title>Genome- and Community-Level Interaction Insights into Carbon Utilization and Element Cycling Functions of Hydrothermarchaeota in Hydrothermal Sediment.</title>
        <authorList>
            <person name="Zhou Z."/>
            <person name="Liu Y."/>
            <person name="Xu W."/>
            <person name="Pan J."/>
            <person name="Luo Z.H."/>
            <person name="Li M."/>
        </authorList>
    </citation>
    <scope>NUCLEOTIDE SEQUENCE [LARGE SCALE GENOMIC DNA]</scope>
    <source>
        <strain evidence="3">HyVt-94</strain>
    </source>
</reference>
<dbReference type="GO" id="GO:0008745">
    <property type="term" value="F:N-acetylmuramoyl-L-alanine amidase activity"/>
    <property type="evidence" value="ECO:0007669"/>
    <property type="project" value="InterPro"/>
</dbReference>